<dbReference type="RefSeq" id="WP_151693880.1">
    <property type="nucleotide sequence ID" value="NZ_BMGX01000001.1"/>
</dbReference>
<keyword evidence="1" id="KW-1133">Transmembrane helix</keyword>
<feature type="transmembrane region" description="Helical" evidence="1">
    <location>
        <begin position="333"/>
        <end position="353"/>
    </location>
</feature>
<reference evidence="3 4" key="1">
    <citation type="submission" date="2019-10" db="EMBL/GenBank/DDBJ databases">
        <title>Genome sequence of Phaeocystidibacter marisrubri JCM30614 (type strain).</title>
        <authorList>
            <person name="Bowman J.P."/>
        </authorList>
    </citation>
    <scope>NUCLEOTIDE SEQUENCE [LARGE SCALE GENOMIC DNA]</scope>
    <source>
        <strain evidence="3 4">JCM 30614</strain>
    </source>
</reference>
<sequence length="1052" mass="114091">MKMTKISIKRPTLVVVLFTLLTGLGLFSYSMLNYELLPDMSTPVLTISTVYPGAAPKEVENSVTVEIEDAVSTLEGVDRVSSTSLENVSIVTVELMQDMDVDQALQEATRKINAIMNELPDDVEQPSIGKFDFSDLPIMRIGVAANMAGTELYDLIENQIQPQMAKIPGVAQVNMLGGQAREIRININKNRLETYGLSLLQVSQAIQVANLDFPTGKVKGEESESLIRLAGKYSSLDQIRQLPISYRPDGTVIRIKDVAEVQDTEEDAEIISRVNGENAIGLSIQKQSDANAVEVSELARKIMTDLEESYSEEGLKFTIANDTSEFTLEAADAVIHDLFFAVILVAVVMLLFLHSLRNAVIVMLAVPASIIATFTAMMLLGFSLNLMSLLALSLVVGILVDDAIVVIENIYRHMEMGKSKFQAAYDGIREIGATVISITLVIIAVFVPLSMTGGIVGNLLRQFALTVAISTILSLLVAFTMIPLLASRFSKLSHLKEGSIVTVFIKTFEGWVTGFENAMSNALHWSFSHKILVLGATFVVFIGSFALVGQGFIGSEFVSAGDRGEFTMQVELPKSSTLRQTNLLAQQVERIIGEYPEVERVSSTIGQSSGRMSTTSTPYMAEINVSLVPTEQRATTTQIFSRQLQIELQENVAGAKFKAVPVSLVGGGTDAPIQVILSGTNLDTLISTADKVAGIVSGIAGTAEVETSAEGGSPEIKVEVDRDKMARLGLSLEVVGGTMRTAFNGVQDSKYRDGDNEYEINILLDEFDRQRVEDIAMLTVMNNRGEQIRLDQFASITEGYGPSQLDRRDKLAMVKVTAQVIGRPVGTVGADIEAQMANFDLPSGVAYSMGGDSENQSEAFGGLAVALLSSLILVYLIMVALYDSYVYPLVVMFSLPLAVIGALLALALSQNALSIFSILGMIMLIGLVAKNAILVVDFTNQLKEAGLEVKAALLKATQVRIRPILMTTLAMVIGMMPIALASGPGAEWKNGLAWVLIGGLTSSMFLTLVVVPVVYYIFDRIMAKFGWDKKEEFDLVDTPREELNTEIEEVMA</sequence>
<dbReference type="Gene3D" id="3.30.70.1320">
    <property type="entry name" value="Multidrug efflux transporter AcrB pore domain like"/>
    <property type="match status" value="1"/>
</dbReference>
<organism evidence="3 4">
    <name type="scientific">Phaeocystidibacter marisrubri</name>
    <dbReference type="NCBI Taxonomy" id="1577780"/>
    <lineage>
        <taxon>Bacteria</taxon>
        <taxon>Pseudomonadati</taxon>
        <taxon>Bacteroidota</taxon>
        <taxon>Flavobacteriia</taxon>
        <taxon>Flavobacteriales</taxon>
        <taxon>Phaeocystidibacteraceae</taxon>
        <taxon>Phaeocystidibacter</taxon>
    </lineage>
</organism>
<feature type="domain" description="SSD" evidence="2">
    <location>
        <begin position="359"/>
        <end position="488"/>
    </location>
</feature>
<dbReference type="PROSITE" id="PS50156">
    <property type="entry name" value="SSD"/>
    <property type="match status" value="1"/>
</dbReference>
<comment type="caution">
    <text evidence="3">The sequence shown here is derived from an EMBL/GenBank/DDBJ whole genome shotgun (WGS) entry which is preliminary data.</text>
</comment>
<dbReference type="Pfam" id="PF00873">
    <property type="entry name" value="ACR_tran"/>
    <property type="match status" value="1"/>
</dbReference>
<accession>A0A6L3ZFA0</accession>
<dbReference type="PANTHER" id="PTHR32063">
    <property type="match status" value="1"/>
</dbReference>
<feature type="transmembrane region" description="Helical" evidence="1">
    <location>
        <begin position="992"/>
        <end position="1018"/>
    </location>
</feature>
<feature type="transmembrane region" description="Helical" evidence="1">
    <location>
        <begin position="859"/>
        <end position="882"/>
    </location>
</feature>
<dbReference type="InterPro" id="IPR000731">
    <property type="entry name" value="SSD"/>
</dbReference>
<dbReference type="Gene3D" id="3.30.70.1430">
    <property type="entry name" value="Multidrug efflux transporter AcrB pore domain"/>
    <property type="match status" value="2"/>
</dbReference>
<dbReference type="Gene3D" id="3.30.70.1440">
    <property type="entry name" value="Multidrug efflux transporter AcrB pore domain"/>
    <property type="match status" value="1"/>
</dbReference>
<dbReference type="SUPFAM" id="SSF82866">
    <property type="entry name" value="Multidrug efflux transporter AcrB transmembrane domain"/>
    <property type="match status" value="2"/>
</dbReference>
<name>A0A6L3ZFA0_9FLAO</name>
<feature type="transmembrane region" description="Helical" evidence="1">
    <location>
        <begin position="360"/>
        <end position="380"/>
    </location>
</feature>
<keyword evidence="1" id="KW-0812">Transmembrane</keyword>
<dbReference type="Proteomes" id="UP000484164">
    <property type="component" value="Unassembled WGS sequence"/>
</dbReference>
<proteinExistence type="predicted"/>
<dbReference type="Gene3D" id="1.20.1640.10">
    <property type="entry name" value="Multidrug efflux transporter AcrB transmembrane domain"/>
    <property type="match status" value="2"/>
</dbReference>
<evidence type="ECO:0000256" key="1">
    <source>
        <dbReference type="SAM" id="Phobius"/>
    </source>
</evidence>
<feature type="transmembrane region" description="Helical" evidence="1">
    <location>
        <begin position="463"/>
        <end position="486"/>
    </location>
</feature>
<feature type="transmembrane region" description="Helical" evidence="1">
    <location>
        <begin position="889"/>
        <end position="909"/>
    </location>
</feature>
<keyword evidence="4" id="KW-1185">Reference proteome</keyword>
<dbReference type="PRINTS" id="PR00702">
    <property type="entry name" value="ACRIFLAVINRP"/>
</dbReference>
<feature type="transmembrane region" description="Helical" evidence="1">
    <location>
        <begin position="915"/>
        <end position="938"/>
    </location>
</feature>
<dbReference type="GO" id="GO:0042910">
    <property type="term" value="F:xenobiotic transmembrane transporter activity"/>
    <property type="evidence" value="ECO:0007669"/>
    <property type="project" value="TreeGrafter"/>
</dbReference>
<dbReference type="InterPro" id="IPR001036">
    <property type="entry name" value="Acrflvin-R"/>
</dbReference>
<gene>
    <name evidence="3" type="ORF">F8C82_12285</name>
</gene>
<dbReference type="InterPro" id="IPR027463">
    <property type="entry name" value="AcrB_DN_DC_subdom"/>
</dbReference>
<feature type="transmembrane region" description="Helical" evidence="1">
    <location>
        <begin position="386"/>
        <end position="411"/>
    </location>
</feature>
<evidence type="ECO:0000259" key="2">
    <source>
        <dbReference type="PROSITE" id="PS50156"/>
    </source>
</evidence>
<dbReference type="SUPFAM" id="SSF82693">
    <property type="entry name" value="Multidrug efflux transporter AcrB pore domain, PN1, PN2, PC1 and PC2 subdomains"/>
    <property type="match status" value="3"/>
</dbReference>
<keyword evidence="1" id="KW-0472">Membrane</keyword>
<dbReference type="PANTHER" id="PTHR32063:SF0">
    <property type="entry name" value="SWARMING MOTILITY PROTEIN SWRC"/>
    <property type="match status" value="1"/>
</dbReference>
<feature type="transmembrane region" description="Helical" evidence="1">
    <location>
        <begin position="959"/>
        <end position="980"/>
    </location>
</feature>
<dbReference type="SUPFAM" id="SSF82714">
    <property type="entry name" value="Multidrug efflux transporter AcrB TolC docking domain, DN and DC subdomains"/>
    <property type="match status" value="2"/>
</dbReference>
<dbReference type="Gene3D" id="3.30.2090.10">
    <property type="entry name" value="Multidrug efflux transporter AcrB TolC docking domain, DN and DC subdomains"/>
    <property type="match status" value="2"/>
</dbReference>
<evidence type="ECO:0000313" key="4">
    <source>
        <dbReference type="Proteomes" id="UP000484164"/>
    </source>
</evidence>
<feature type="transmembrane region" description="Helical" evidence="1">
    <location>
        <begin position="531"/>
        <end position="553"/>
    </location>
</feature>
<feature type="transmembrane region" description="Helical" evidence="1">
    <location>
        <begin position="431"/>
        <end position="451"/>
    </location>
</feature>
<dbReference type="AlphaFoldDB" id="A0A6L3ZFA0"/>
<protein>
    <submittedName>
        <fullName evidence="3">Efflux RND transporter permease subunit</fullName>
    </submittedName>
</protein>
<dbReference type="GO" id="GO:0005886">
    <property type="term" value="C:plasma membrane"/>
    <property type="evidence" value="ECO:0007669"/>
    <property type="project" value="TreeGrafter"/>
</dbReference>
<evidence type="ECO:0000313" key="3">
    <source>
        <dbReference type="EMBL" id="KAB2816453.1"/>
    </source>
</evidence>
<dbReference type="EMBL" id="WBVQ01000002">
    <property type="protein sequence ID" value="KAB2816453.1"/>
    <property type="molecule type" value="Genomic_DNA"/>
</dbReference>
<dbReference type="OrthoDB" id="9757876at2"/>